<dbReference type="Proteomes" id="UP001281410">
    <property type="component" value="Unassembled WGS sequence"/>
</dbReference>
<dbReference type="PANTHER" id="PTHR13301">
    <property type="entry name" value="X-BOX TRANSCRIPTION FACTOR-RELATED"/>
    <property type="match status" value="1"/>
</dbReference>
<dbReference type="InterPro" id="IPR005150">
    <property type="entry name" value="Cellulose_synth"/>
</dbReference>
<feature type="binding site" evidence="8">
    <location>
        <position position="129"/>
    </location>
    <ligand>
        <name>UDP-alpha-D-glucose</name>
        <dbReference type="ChEBI" id="CHEBI:58885"/>
    </ligand>
</feature>
<dbReference type="Pfam" id="PF03552">
    <property type="entry name" value="Cellulose_synt"/>
    <property type="match status" value="1"/>
</dbReference>
<evidence type="ECO:0000256" key="4">
    <source>
        <dbReference type="ARBA" id="ARBA00022692"/>
    </source>
</evidence>
<protein>
    <submittedName>
        <fullName evidence="9">Uncharacterized protein</fullName>
    </submittedName>
</protein>
<evidence type="ECO:0000256" key="8">
    <source>
        <dbReference type="PIRSR" id="PIRSR605150-2"/>
    </source>
</evidence>
<evidence type="ECO:0000256" key="7">
    <source>
        <dbReference type="ARBA" id="ARBA00023316"/>
    </source>
</evidence>
<evidence type="ECO:0000313" key="10">
    <source>
        <dbReference type="Proteomes" id="UP001281410"/>
    </source>
</evidence>
<organism evidence="9 10">
    <name type="scientific">Dipteronia sinensis</name>
    <dbReference type="NCBI Taxonomy" id="43782"/>
    <lineage>
        <taxon>Eukaryota</taxon>
        <taxon>Viridiplantae</taxon>
        <taxon>Streptophyta</taxon>
        <taxon>Embryophyta</taxon>
        <taxon>Tracheophyta</taxon>
        <taxon>Spermatophyta</taxon>
        <taxon>Magnoliopsida</taxon>
        <taxon>eudicotyledons</taxon>
        <taxon>Gunneridae</taxon>
        <taxon>Pentapetalae</taxon>
        <taxon>rosids</taxon>
        <taxon>malvids</taxon>
        <taxon>Sapindales</taxon>
        <taxon>Sapindaceae</taxon>
        <taxon>Hippocastanoideae</taxon>
        <taxon>Acereae</taxon>
        <taxon>Dipteronia</taxon>
    </lineage>
</organism>
<evidence type="ECO:0000256" key="1">
    <source>
        <dbReference type="ARBA" id="ARBA00004308"/>
    </source>
</evidence>
<sequence length="265" mass="29452">MATGDRMCPGCKEPYEVHHEAVVAHDNLQEEDHVVGNPKLESRLSLIDSTEPKSMKNQTFDLNLFKTKGNYGYGNAMRTKNDSDDEAGSDFELLKNTEKEPALITSNTILSILAADYPVEKLSCYVSDDGGSLLVFEAIAEAANFAYFQKPISIRREIRIRTSAYNAQEDMKVVRQWRDVIGDESVKTLNIPKATWLADGSHWPGTWNVPAHRHSSGDHASVIRVMLRPGSDEPIKGGYSNSIDLTDVEINLQGCLSQNCPNQSH</sequence>
<dbReference type="GO" id="GO:0071555">
    <property type="term" value="P:cell wall organization"/>
    <property type="evidence" value="ECO:0007669"/>
    <property type="project" value="UniProtKB-KW"/>
</dbReference>
<name>A0AAE0EFI0_9ROSI</name>
<reference evidence="9" key="1">
    <citation type="journal article" date="2023" name="Plant J.">
        <title>Genome sequences and population genomics provide insights into the demographic history, inbreeding, and mutation load of two 'living fossil' tree species of Dipteronia.</title>
        <authorList>
            <person name="Feng Y."/>
            <person name="Comes H.P."/>
            <person name="Chen J."/>
            <person name="Zhu S."/>
            <person name="Lu R."/>
            <person name="Zhang X."/>
            <person name="Li P."/>
            <person name="Qiu J."/>
            <person name="Olsen K.M."/>
            <person name="Qiu Y."/>
        </authorList>
    </citation>
    <scope>NUCLEOTIDE SEQUENCE</scope>
    <source>
        <strain evidence="9">NBL</strain>
    </source>
</reference>
<dbReference type="GO" id="GO:0016760">
    <property type="term" value="F:cellulose synthase (UDP-forming) activity"/>
    <property type="evidence" value="ECO:0007669"/>
    <property type="project" value="InterPro"/>
</dbReference>
<evidence type="ECO:0000256" key="6">
    <source>
        <dbReference type="ARBA" id="ARBA00023136"/>
    </source>
</evidence>
<keyword evidence="4" id="KW-0812">Transmembrane</keyword>
<evidence type="ECO:0000256" key="5">
    <source>
        <dbReference type="ARBA" id="ARBA00022989"/>
    </source>
</evidence>
<keyword evidence="5" id="KW-1133">Transmembrane helix</keyword>
<dbReference type="GO" id="GO:0030244">
    <property type="term" value="P:cellulose biosynthetic process"/>
    <property type="evidence" value="ECO:0007669"/>
    <property type="project" value="InterPro"/>
</dbReference>
<evidence type="ECO:0000256" key="3">
    <source>
        <dbReference type="ARBA" id="ARBA00022679"/>
    </source>
</evidence>
<comment type="caution">
    <text evidence="9">The sequence shown here is derived from an EMBL/GenBank/DDBJ whole genome shotgun (WGS) entry which is preliminary data.</text>
</comment>
<keyword evidence="3" id="KW-0808">Transferase</keyword>
<gene>
    <name evidence="9" type="ORF">Dsin_006308</name>
</gene>
<keyword evidence="6" id="KW-0472">Membrane</keyword>
<accession>A0AAE0EFI0</accession>
<comment type="subcellular location">
    <subcellularLocation>
        <location evidence="1">Endomembrane system</location>
    </subcellularLocation>
</comment>
<dbReference type="GO" id="GO:0016020">
    <property type="term" value="C:membrane"/>
    <property type="evidence" value="ECO:0007669"/>
    <property type="project" value="InterPro"/>
</dbReference>
<dbReference type="EMBL" id="JANJYJ010000002">
    <property type="protein sequence ID" value="KAK3226446.1"/>
    <property type="molecule type" value="Genomic_DNA"/>
</dbReference>
<evidence type="ECO:0000256" key="2">
    <source>
        <dbReference type="ARBA" id="ARBA00022676"/>
    </source>
</evidence>
<keyword evidence="2" id="KW-0328">Glycosyltransferase</keyword>
<dbReference type="AlphaFoldDB" id="A0AAE0EFI0"/>
<keyword evidence="10" id="KW-1185">Reference proteome</keyword>
<keyword evidence="7" id="KW-0961">Cell wall biogenesis/degradation</keyword>
<proteinExistence type="predicted"/>
<feature type="binding site" evidence="8">
    <location>
        <position position="100"/>
    </location>
    <ligand>
        <name>UDP-alpha-D-glucose</name>
        <dbReference type="ChEBI" id="CHEBI:58885"/>
    </ligand>
</feature>
<evidence type="ECO:0000313" key="9">
    <source>
        <dbReference type="EMBL" id="KAK3226446.1"/>
    </source>
</evidence>
<feature type="binding site" evidence="8">
    <location>
        <position position="99"/>
    </location>
    <ligand>
        <name>UDP-alpha-D-glucose</name>
        <dbReference type="ChEBI" id="CHEBI:58885"/>
    </ligand>
</feature>
<dbReference type="GO" id="GO:0012505">
    <property type="term" value="C:endomembrane system"/>
    <property type="evidence" value="ECO:0007669"/>
    <property type="project" value="UniProtKB-SubCell"/>
</dbReference>